<evidence type="ECO:0000259" key="2">
    <source>
        <dbReference type="Pfam" id="PF14323"/>
    </source>
</evidence>
<feature type="signal peptide" evidence="1">
    <location>
        <begin position="1"/>
        <end position="26"/>
    </location>
</feature>
<dbReference type="Proteomes" id="UP000400924">
    <property type="component" value="Unassembled WGS sequence"/>
</dbReference>
<reference evidence="6 7" key="1">
    <citation type="submission" date="2019-07" db="EMBL/GenBank/DDBJ databases">
        <title>New species of Amycolatopsis and Streptomyces.</title>
        <authorList>
            <person name="Duangmal K."/>
            <person name="Teo W.F.A."/>
            <person name="Lipun K."/>
        </authorList>
    </citation>
    <scope>NUCLEOTIDE SEQUENCE [LARGE SCALE GENOMIC DNA]</scope>
    <source>
        <strain evidence="6 7">NBRC 106415</strain>
    </source>
</reference>
<feature type="domain" description="GxGYxYP putative glycoside hydrolase first N-terminal" evidence="3">
    <location>
        <begin position="67"/>
        <end position="128"/>
    </location>
</feature>
<proteinExistence type="predicted"/>
<dbReference type="InterPro" id="IPR048310">
    <property type="entry name" value="GxGYxYP_N_2nd"/>
</dbReference>
<organism evidence="6 7">
    <name type="scientific">Streptomyces spongiae</name>
    <dbReference type="NCBI Taxonomy" id="565072"/>
    <lineage>
        <taxon>Bacteria</taxon>
        <taxon>Bacillati</taxon>
        <taxon>Actinomycetota</taxon>
        <taxon>Actinomycetes</taxon>
        <taxon>Kitasatosporales</taxon>
        <taxon>Streptomycetaceae</taxon>
        <taxon>Streptomyces</taxon>
    </lineage>
</organism>
<sequence>MISRRTFGLTALAATAPLAVPGSATAAAPGAGGAVAASAVSAARGIALPKATPLRRLDVIPSGTFTSDADRVLVAALQGLVAKTSSEQIFIDEGGPGAVWKDFLHTEYGVVLDDSRPTWPALLKRFRQHLAGYVLYDMAGNPPSVNVASSLSGPMKALPVDVSQEAQVRALGVTRQVLDVTGRTEKWAYDRYGRLFSRTTAAELNPSVRYHLRDYIAMTDAFTFYDGVTDWRAQVLGAMKPGAALMGYGNNEYDMVEQASQRGVTSIPSDLAPNLSALSAVYGNEGLTQKPQPTPKTRNKHYVSFVISDGDNVAWNLWGLQQYFSNPDRGRFDVGYGIAPSLVDLAPAAMRWYYENASRGAASDCFIAGPSGSGYVFPAKMPPDDLALFTNRLNAYMAAGDLGISEILDDQDSFFRNDVWSAYLRQPNIDALFFFGYGDTDRISGRISWVNGKPVIAQRDVLWAGLTEEGDLIRNINSRPAAPTSADGYTLVLVHCWTKSLSDIRTVVDGLGPDVEVVTPKAFTELIVRNRAR</sequence>
<protein>
    <recommendedName>
        <fullName evidence="8">GxGYxYP putative glycoside hydrolase C-terminal domain-containing protein</fullName>
    </recommendedName>
</protein>
<evidence type="ECO:0000313" key="7">
    <source>
        <dbReference type="Proteomes" id="UP000400924"/>
    </source>
</evidence>
<dbReference type="PANTHER" id="PTHR37321">
    <property type="entry name" value="EXPORTED PROTEIN-RELATED"/>
    <property type="match status" value="1"/>
</dbReference>
<evidence type="ECO:0000259" key="4">
    <source>
        <dbReference type="Pfam" id="PF20957"/>
    </source>
</evidence>
<keyword evidence="1" id="KW-0732">Signal</keyword>
<feature type="domain" description="GxGYxYP putative glycoside hydrolase C-terminal" evidence="2">
    <location>
        <begin position="299"/>
        <end position="527"/>
    </location>
</feature>
<name>A0A5N8XLS4_9ACTN</name>
<dbReference type="Pfam" id="PF14323">
    <property type="entry name" value="GxGYxYP_C"/>
    <property type="match status" value="1"/>
</dbReference>
<feature type="domain" description="GxGYxYP putative glycoside hydrolase third N-terminal" evidence="5">
    <location>
        <begin position="200"/>
        <end position="279"/>
    </location>
</feature>
<dbReference type="InterPro" id="IPR025832">
    <property type="entry name" value="GxGYxYP_C"/>
</dbReference>
<dbReference type="OrthoDB" id="3799094at2"/>
<gene>
    <name evidence="6" type="ORF">FNH08_23555</name>
</gene>
<keyword evidence="7" id="KW-1185">Reference proteome</keyword>
<dbReference type="PROSITE" id="PS51318">
    <property type="entry name" value="TAT"/>
    <property type="match status" value="1"/>
</dbReference>
<dbReference type="PANTHER" id="PTHR37321:SF1">
    <property type="entry name" value="EXPORTED PROTEIN"/>
    <property type="match status" value="1"/>
</dbReference>
<dbReference type="AlphaFoldDB" id="A0A5N8XLS4"/>
<evidence type="ECO:0000259" key="5">
    <source>
        <dbReference type="Pfam" id="PF20958"/>
    </source>
</evidence>
<evidence type="ECO:0000256" key="1">
    <source>
        <dbReference type="SAM" id="SignalP"/>
    </source>
</evidence>
<dbReference type="Pfam" id="PF20957">
    <property type="entry name" value="GxGYxYP_N_2nd"/>
    <property type="match status" value="1"/>
</dbReference>
<evidence type="ECO:0008006" key="8">
    <source>
        <dbReference type="Google" id="ProtNLM"/>
    </source>
</evidence>
<feature type="domain" description="GxGYxYP putative glycoside hydrolase second N-terminal" evidence="4">
    <location>
        <begin position="131"/>
        <end position="193"/>
    </location>
</feature>
<dbReference type="InterPro" id="IPR048309">
    <property type="entry name" value="GxGYxYP_N_3rd"/>
</dbReference>
<evidence type="ECO:0000259" key="3">
    <source>
        <dbReference type="Pfam" id="PF16216"/>
    </source>
</evidence>
<comment type="caution">
    <text evidence="6">The sequence shown here is derived from an EMBL/GenBank/DDBJ whole genome shotgun (WGS) entry which is preliminary data.</text>
</comment>
<accession>A0A5N8XLS4</accession>
<feature type="chain" id="PRO_5024443314" description="GxGYxYP putative glycoside hydrolase C-terminal domain-containing protein" evidence="1">
    <location>
        <begin position="27"/>
        <end position="533"/>
    </location>
</feature>
<dbReference type="InterPro" id="IPR038410">
    <property type="entry name" value="GxGYxYP_C_sf"/>
</dbReference>
<dbReference type="InterPro" id="IPR032626">
    <property type="entry name" value="GxGYxYP_N_1st"/>
</dbReference>
<dbReference type="EMBL" id="VJZC01000181">
    <property type="protein sequence ID" value="MPY60036.1"/>
    <property type="molecule type" value="Genomic_DNA"/>
</dbReference>
<evidence type="ECO:0000313" key="6">
    <source>
        <dbReference type="EMBL" id="MPY60036.1"/>
    </source>
</evidence>
<dbReference type="Pfam" id="PF20958">
    <property type="entry name" value="GxGYxYP_N_3rd"/>
    <property type="match status" value="1"/>
</dbReference>
<dbReference type="InterPro" id="IPR006311">
    <property type="entry name" value="TAT_signal"/>
</dbReference>
<dbReference type="Pfam" id="PF16216">
    <property type="entry name" value="GxGYxYP_N"/>
    <property type="match status" value="1"/>
</dbReference>
<dbReference type="Gene3D" id="3.20.20.490">
    <property type="entry name" value="GxGYxYP glycoside hydrolase, C-terminal domain"/>
    <property type="match status" value="1"/>
</dbReference>
<dbReference type="RefSeq" id="WP_152773527.1">
    <property type="nucleotide sequence ID" value="NZ_VJZC01000181.1"/>
</dbReference>